<name>A0A8H8DKL1_9FUNG</name>
<dbReference type="GO" id="GO:0005852">
    <property type="term" value="C:eukaryotic translation initiation factor 3 complex"/>
    <property type="evidence" value="ECO:0007669"/>
    <property type="project" value="TreeGrafter"/>
</dbReference>
<dbReference type="GO" id="GO:0002183">
    <property type="term" value="P:cytoplasmic translational initiation"/>
    <property type="evidence" value="ECO:0007669"/>
    <property type="project" value="TreeGrafter"/>
</dbReference>
<dbReference type="EMBL" id="JAEFCI010003931">
    <property type="protein sequence ID" value="KAG5461257.1"/>
    <property type="molecule type" value="Genomic_DNA"/>
</dbReference>
<organism evidence="3 4">
    <name type="scientific">Olpidium bornovanus</name>
    <dbReference type="NCBI Taxonomy" id="278681"/>
    <lineage>
        <taxon>Eukaryota</taxon>
        <taxon>Fungi</taxon>
        <taxon>Fungi incertae sedis</taxon>
        <taxon>Olpidiomycota</taxon>
        <taxon>Olpidiomycotina</taxon>
        <taxon>Olpidiomycetes</taxon>
        <taxon>Olpidiales</taxon>
        <taxon>Olpidiaceae</taxon>
        <taxon>Olpidium</taxon>
    </lineage>
</organism>
<comment type="caution">
    <text evidence="3">The sequence shown here is derived from an EMBL/GenBank/DDBJ whole genome shotgun (WGS) entry which is preliminary data.</text>
</comment>
<feature type="domain" description="PCI" evidence="2">
    <location>
        <begin position="1"/>
        <end position="165"/>
    </location>
</feature>
<dbReference type="AlphaFoldDB" id="A0A8H8DKL1"/>
<protein>
    <recommendedName>
        <fullName evidence="2">PCI domain-containing protein</fullName>
    </recommendedName>
</protein>
<dbReference type="InterPro" id="IPR045237">
    <property type="entry name" value="COPS7/eIF3m"/>
</dbReference>
<keyword evidence="4" id="KW-1185">Reference proteome</keyword>
<dbReference type="PANTHER" id="PTHR15350:SF2">
    <property type="entry name" value="EUKARYOTIC TRANSLATION INITIATION FACTOR 3 SUBUNIT M"/>
    <property type="match status" value="1"/>
</dbReference>
<sequence length="220" mass="24181">KDAYNILVKHLRSYDDASVASALPVARRGVTLAVSTPGIVEFEEIFTLPAVQHLQGSKEGQDAALHALVRVFLQSDLQAYHELAKSKEGAAVTGEGTLRKMRLLTLAALGTKHISEELPYAKVAEVLQIDEDETEFWIIDGIREGLVEAKMNQLNQTPIDIPYLRAVGVGGAECQVARLAVVAGGNPYGHWQREPHGQRGPDRFHVESRTRVVRRRSVTA</sequence>
<dbReference type="PANTHER" id="PTHR15350">
    <property type="entry name" value="COP9 SIGNALOSOME COMPLEX SUBUNIT 7/DENDRITIC CELL PROTEIN GA17"/>
    <property type="match status" value="1"/>
</dbReference>
<evidence type="ECO:0000256" key="1">
    <source>
        <dbReference type="ARBA" id="ARBA00008482"/>
    </source>
</evidence>
<dbReference type="Proteomes" id="UP000673691">
    <property type="component" value="Unassembled WGS sequence"/>
</dbReference>
<dbReference type="InterPro" id="IPR000717">
    <property type="entry name" value="PCI_dom"/>
</dbReference>
<dbReference type="PROSITE" id="PS50250">
    <property type="entry name" value="PCI"/>
    <property type="match status" value="1"/>
</dbReference>
<evidence type="ECO:0000313" key="3">
    <source>
        <dbReference type="EMBL" id="KAG5461257.1"/>
    </source>
</evidence>
<evidence type="ECO:0000313" key="4">
    <source>
        <dbReference type="Proteomes" id="UP000673691"/>
    </source>
</evidence>
<feature type="non-terminal residue" evidence="3">
    <location>
        <position position="1"/>
    </location>
</feature>
<gene>
    <name evidence="3" type="ORF">BJ554DRAFT_6575</name>
</gene>
<evidence type="ECO:0000259" key="2">
    <source>
        <dbReference type="PROSITE" id="PS50250"/>
    </source>
</evidence>
<reference evidence="3 4" key="1">
    <citation type="journal article" name="Sci. Rep.">
        <title>Genome-scale phylogenetic analyses confirm Olpidium as the closest living zoosporic fungus to the non-flagellated, terrestrial fungi.</title>
        <authorList>
            <person name="Chang Y."/>
            <person name="Rochon D."/>
            <person name="Sekimoto S."/>
            <person name="Wang Y."/>
            <person name="Chovatia M."/>
            <person name="Sandor L."/>
            <person name="Salamov A."/>
            <person name="Grigoriev I.V."/>
            <person name="Stajich J.E."/>
            <person name="Spatafora J.W."/>
        </authorList>
    </citation>
    <scope>NUCLEOTIDE SEQUENCE [LARGE SCALE GENOMIC DNA]</scope>
    <source>
        <strain evidence="3">S191</strain>
    </source>
</reference>
<proteinExistence type="inferred from homology"/>
<dbReference type="Pfam" id="PF01399">
    <property type="entry name" value="PCI"/>
    <property type="match status" value="1"/>
</dbReference>
<dbReference type="OrthoDB" id="10267031at2759"/>
<accession>A0A8H8DKL1</accession>
<comment type="similarity">
    <text evidence="1">Belongs to the CSN7/EIF3M family. CSN7 subfamily.</text>
</comment>